<dbReference type="InterPro" id="IPR000182">
    <property type="entry name" value="GNAT_dom"/>
</dbReference>
<evidence type="ECO:0000313" key="3">
    <source>
        <dbReference type="Proteomes" id="UP000231019"/>
    </source>
</evidence>
<protein>
    <recommendedName>
        <fullName evidence="1">N-acetyltransferase domain-containing protein</fullName>
    </recommendedName>
</protein>
<dbReference type="Proteomes" id="UP000231019">
    <property type="component" value="Unassembled WGS sequence"/>
</dbReference>
<gene>
    <name evidence="2" type="ORF">COW36_12120</name>
</gene>
<dbReference type="CDD" id="cd04301">
    <property type="entry name" value="NAT_SF"/>
    <property type="match status" value="1"/>
</dbReference>
<dbReference type="InterPro" id="IPR016181">
    <property type="entry name" value="Acyl_CoA_acyltransferase"/>
</dbReference>
<dbReference type="EMBL" id="PFFQ01000037">
    <property type="protein sequence ID" value="PIW16505.1"/>
    <property type="molecule type" value="Genomic_DNA"/>
</dbReference>
<dbReference type="Gene3D" id="3.40.630.30">
    <property type="match status" value="1"/>
</dbReference>
<evidence type="ECO:0000313" key="2">
    <source>
        <dbReference type="EMBL" id="PIW16505.1"/>
    </source>
</evidence>
<name>A0A2M7G3R4_9BACT</name>
<dbReference type="GO" id="GO:0016747">
    <property type="term" value="F:acyltransferase activity, transferring groups other than amino-acyl groups"/>
    <property type="evidence" value="ECO:0007669"/>
    <property type="project" value="InterPro"/>
</dbReference>
<proteinExistence type="predicted"/>
<organism evidence="2 3">
    <name type="scientific">bacterium (Candidatus Blackallbacteria) CG17_big_fil_post_rev_8_21_14_2_50_48_46</name>
    <dbReference type="NCBI Taxonomy" id="2014261"/>
    <lineage>
        <taxon>Bacteria</taxon>
        <taxon>Candidatus Blackallbacteria</taxon>
    </lineage>
</organism>
<comment type="caution">
    <text evidence="2">The sequence shown here is derived from an EMBL/GenBank/DDBJ whole genome shotgun (WGS) entry which is preliminary data.</text>
</comment>
<dbReference type="SUPFAM" id="SSF55729">
    <property type="entry name" value="Acyl-CoA N-acyltransferases (Nat)"/>
    <property type="match status" value="1"/>
</dbReference>
<accession>A0A2M7G3R4</accession>
<feature type="domain" description="N-acetyltransferase" evidence="1">
    <location>
        <begin position="12"/>
        <end position="178"/>
    </location>
</feature>
<evidence type="ECO:0000259" key="1">
    <source>
        <dbReference type="PROSITE" id="PS51186"/>
    </source>
</evidence>
<dbReference type="AlphaFoldDB" id="A0A2M7G3R4"/>
<reference evidence="2 3" key="1">
    <citation type="submission" date="2017-09" db="EMBL/GenBank/DDBJ databases">
        <title>Depth-based differentiation of microbial function through sediment-hosted aquifers and enrichment of novel symbionts in the deep terrestrial subsurface.</title>
        <authorList>
            <person name="Probst A.J."/>
            <person name="Ladd B."/>
            <person name="Jarett J.K."/>
            <person name="Geller-Mcgrath D.E."/>
            <person name="Sieber C.M."/>
            <person name="Emerson J.B."/>
            <person name="Anantharaman K."/>
            <person name="Thomas B.C."/>
            <person name="Malmstrom R."/>
            <person name="Stieglmeier M."/>
            <person name="Klingl A."/>
            <person name="Woyke T."/>
            <person name="Ryan C.M."/>
            <person name="Banfield J.F."/>
        </authorList>
    </citation>
    <scope>NUCLEOTIDE SEQUENCE [LARGE SCALE GENOMIC DNA]</scope>
    <source>
        <strain evidence="2">CG17_big_fil_post_rev_8_21_14_2_50_48_46</strain>
    </source>
</reference>
<sequence>MQTQVKSRYQPLQIKAARREDMPLVAQMIRASADWYAEFVDPEDLNEHYVDENWQTRNFIKRDFYLGYNEKNQPIGTLSLQYFNNYAYIGYLYLDTSEVGKGYGHTLMNFARRQALQKDMEGLCLIAHPEAVWAVKAYEKFGFECLHTEEKQILSWNQEALKGYYESGFHLYHYPFNA</sequence>
<dbReference type="Pfam" id="PF00583">
    <property type="entry name" value="Acetyltransf_1"/>
    <property type="match status" value="1"/>
</dbReference>
<dbReference type="PROSITE" id="PS51186">
    <property type="entry name" value="GNAT"/>
    <property type="match status" value="1"/>
</dbReference>